<dbReference type="InterPro" id="IPR047233">
    <property type="entry name" value="UAH_cupin"/>
</dbReference>
<name>A0A917C7A9_9HYPH</name>
<proteinExistence type="predicted"/>
<evidence type="ECO:0000256" key="4">
    <source>
        <dbReference type="ARBA" id="ARBA00047684"/>
    </source>
</evidence>
<evidence type="ECO:0000256" key="1">
    <source>
        <dbReference type="ARBA" id="ARBA00011738"/>
    </source>
</evidence>
<reference evidence="5" key="2">
    <citation type="submission" date="2020-09" db="EMBL/GenBank/DDBJ databases">
        <authorList>
            <person name="Sun Q."/>
            <person name="Sedlacek I."/>
        </authorList>
    </citation>
    <scope>NUCLEOTIDE SEQUENCE</scope>
    <source>
        <strain evidence="5">CCM 7897</strain>
    </source>
</reference>
<dbReference type="GO" id="GO:0000256">
    <property type="term" value="P:allantoin catabolic process"/>
    <property type="evidence" value="ECO:0007669"/>
    <property type="project" value="InterPro"/>
</dbReference>
<comment type="caution">
    <text evidence="5">The sequence shown here is derived from an EMBL/GenBank/DDBJ whole genome shotgun (WGS) entry which is preliminary data.</text>
</comment>
<dbReference type="Gene3D" id="2.60.120.480">
    <property type="entry name" value="Ureidoglycolate hydrolase"/>
    <property type="match status" value="1"/>
</dbReference>
<dbReference type="GO" id="GO:0006144">
    <property type="term" value="P:purine nucleobase metabolic process"/>
    <property type="evidence" value="ECO:0007669"/>
    <property type="project" value="UniProtKB-KW"/>
</dbReference>
<organism evidence="5 6">
    <name type="scientific">Azorhizobium oxalatiphilum</name>
    <dbReference type="NCBI Taxonomy" id="980631"/>
    <lineage>
        <taxon>Bacteria</taxon>
        <taxon>Pseudomonadati</taxon>
        <taxon>Pseudomonadota</taxon>
        <taxon>Alphaproteobacteria</taxon>
        <taxon>Hyphomicrobiales</taxon>
        <taxon>Xanthobacteraceae</taxon>
        <taxon>Azorhizobium</taxon>
    </lineage>
</organism>
<dbReference type="InterPro" id="IPR007247">
    <property type="entry name" value="Ureidogly_lyase"/>
</dbReference>
<dbReference type="GO" id="GO:0050385">
    <property type="term" value="F:ureidoglycolate lyase activity"/>
    <property type="evidence" value="ECO:0007669"/>
    <property type="project" value="UniProtKB-EC"/>
</dbReference>
<accession>A0A917C7A9</accession>
<dbReference type="InterPro" id="IPR011051">
    <property type="entry name" value="RmlC_Cupin_sf"/>
</dbReference>
<evidence type="ECO:0000256" key="3">
    <source>
        <dbReference type="ARBA" id="ARBA00023239"/>
    </source>
</evidence>
<protein>
    <submittedName>
        <fullName evidence="5">Ureidoglycolate lyase</fullName>
    </submittedName>
</protein>
<evidence type="ECO:0000313" key="5">
    <source>
        <dbReference type="EMBL" id="GGF71511.1"/>
    </source>
</evidence>
<evidence type="ECO:0000313" key="6">
    <source>
        <dbReference type="Proteomes" id="UP000606044"/>
    </source>
</evidence>
<dbReference type="PANTHER" id="PTHR21221:SF1">
    <property type="entry name" value="UREIDOGLYCOLATE LYASE"/>
    <property type="match status" value="1"/>
</dbReference>
<reference evidence="5" key="1">
    <citation type="journal article" date="2014" name="Int. J. Syst. Evol. Microbiol.">
        <title>Complete genome sequence of Corynebacterium casei LMG S-19264T (=DSM 44701T), isolated from a smear-ripened cheese.</title>
        <authorList>
            <consortium name="US DOE Joint Genome Institute (JGI-PGF)"/>
            <person name="Walter F."/>
            <person name="Albersmeier A."/>
            <person name="Kalinowski J."/>
            <person name="Ruckert C."/>
        </authorList>
    </citation>
    <scope>NUCLEOTIDE SEQUENCE</scope>
    <source>
        <strain evidence="5">CCM 7897</strain>
    </source>
</reference>
<dbReference type="InterPro" id="IPR024060">
    <property type="entry name" value="Ureidoglycolate_lyase_dom_sf"/>
</dbReference>
<dbReference type="SUPFAM" id="SSF51182">
    <property type="entry name" value="RmlC-like cupins"/>
    <property type="match status" value="1"/>
</dbReference>
<comment type="catalytic activity">
    <reaction evidence="4">
        <text>(S)-ureidoglycolate = urea + glyoxylate</text>
        <dbReference type="Rhea" id="RHEA:11304"/>
        <dbReference type="ChEBI" id="CHEBI:16199"/>
        <dbReference type="ChEBI" id="CHEBI:36655"/>
        <dbReference type="ChEBI" id="CHEBI:57296"/>
        <dbReference type="EC" id="4.3.2.3"/>
    </reaction>
</comment>
<keyword evidence="6" id="KW-1185">Reference proteome</keyword>
<dbReference type="GO" id="GO:0004848">
    <property type="term" value="F:ureidoglycolate hydrolase activity"/>
    <property type="evidence" value="ECO:0007669"/>
    <property type="project" value="InterPro"/>
</dbReference>
<dbReference type="EMBL" id="BMCT01000005">
    <property type="protein sequence ID" value="GGF71511.1"/>
    <property type="molecule type" value="Genomic_DNA"/>
</dbReference>
<gene>
    <name evidence="5" type="primary">allA</name>
    <name evidence="5" type="ORF">GCM10007301_33990</name>
</gene>
<dbReference type="Proteomes" id="UP000606044">
    <property type="component" value="Unassembled WGS sequence"/>
</dbReference>
<dbReference type="PANTHER" id="PTHR21221">
    <property type="entry name" value="UREIDOGLYCOLATE HYDROLASE"/>
    <property type="match status" value="1"/>
</dbReference>
<dbReference type="CDD" id="cd20298">
    <property type="entry name" value="cupin_UAH"/>
    <property type="match status" value="1"/>
</dbReference>
<keyword evidence="3 5" id="KW-0456">Lyase</keyword>
<keyword evidence="2" id="KW-0659">Purine metabolism</keyword>
<evidence type="ECO:0000256" key="2">
    <source>
        <dbReference type="ARBA" id="ARBA00022631"/>
    </source>
</evidence>
<dbReference type="AlphaFoldDB" id="A0A917C7A9"/>
<dbReference type="PIRSF" id="PIRSF017306">
    <property type="entry name" value="Ureidogly_hydro"/>
    <property type="match status" value="1"/>
</dbReference>
<comment type="subunit">
    <text evidence="1">Homodimer.</text>
</comment>
<sequence length="168" mass="18590">MSATITMKAEPLTAERFAAYGEVLTHAGDGRRHYVERAFETTDPAARPTMWINRILHPAPAAPILIDQVERHPHSFQTLIPLHAARFFVAVTHSLPDGTPDFDNLRPFVTEPGQGVIYHPNVWHFGFTALDGPNEVVVMIGVTGREDDCIVSVADRRVEVEWDLAAAG</sequence>
<dbReference type="Pfam" id="PF04115">
    <property type="entry name" value="Ureidogly_lyase"/>
    <property type="match status" value="1"/>
</dbReference>